<comment type="subunit">
    <text evidence="3 8">Homodimer and heterodimers.</text>
</comment>
<dbReference type="GO" id="GO:0005886">
    <property type="term" value="C:plasma membrane"/>
    <property type="evidence" value="ECO:0007669"/>
    <property type="project" value="UniProtKB-SubCell"/>
</dbReference>
<evidence type="ECO:0000313" key="11">
    <source>
        <dbReference type="Proteomes" id="UP000825729"/>
    </source>
</evidence>
<comment type="caution">
    <text evidence="8">Lacks conserved residue(s) required for the propagation of feature annotation.</text>
</comment>
<comment type="caution">
    <text evidence="10">The sequence shown here is derived from an EMBL/GenBank/DDBJ whole genome shotgun (WGS) entry which is preliminary data.</text>
</comment>
<keyword evidence="11" id="KW-1185">Reference proteome</keyword>
<feature type="transmembrane region" description="Helical" evidence="8">
    <location>
        <begin position="65"/>
        <end position="86"/>
    </location>
</feature>
<name>A0AAV7DSR2_ARIFI</name>
<feature type="domain" description="Casparian strip membrane protein" evidence="9">
    <location>
        <begin position="19"/>
        <end position="156"/>
    </location>
</feature>
<keyword evidence="7 8" id="KW-0472">Membrane</keyword>
<feature type="transmembrane region" description="Helical" evidence="8">
    <location>
        <begin position="147"/>
        <end position="169"/>
    </location>
</feature>
<dbReference type="Pfam" id="PF04535">
    <property type="entry name" value="CASP_dom"/>
    <property type="match status" value="1"/>
</dbReference>
<keyword evidence="4 8" id="KW-1003">Cell membrane</keyword>
<keyword evidence="6 8" id="KW-1133">Transmembrane helix</keyword>
<accession>A0AAV7DSR2</accession>
<dbReference type="InterPro" id="IPR006702">
    <property type="entry name" value="CASP_dom"/>
</dbReference>
<dbReference type="PANTHER" id="PTHR33573:SF30">
    <property type="entry name" value="CASP-LIKE PROTEIN 2C1-RELATED"/>
    <property type="match status" value="1"/>
</dbReference>
<organism evidence="10 11">
    <name type="scientific">Aristolochia fimbriata</name>
    <name type="common">White veined hardy Dutchman's pipe vine</name>
    <dbReference type="NCBI Taxonomy" id="158543"/>
    <lineage>
        <taxon>Eukaryota</taxon>
        <taxon>Viridiplantae</taxon>
        <taxon>Streptophyta</taxon>
        <taxon>Embryophyta</taxon>
        <taxon>Tracheophyta</taxon>
        <taxon>Spermatophyta</taxon>
        <taxon>Magnoliopsida</taxon>
        <taxon>Magnoliidae</taxon>
        <taxon>Piperales</taxon>
        <taxon>Aristolochiaceae</taxon>
        <taxon>Aristolochia</taxon>
    </lineage>
</organism>
<evidence type="ECO:0000256" key="2">
    <source>
        <dbReference type="ARBA" id="ARBA00007651"/>
    </source>
</evidence>
<feature type="transmembrane region" description="Helical" evidence="8">
    <location>
        <begin position="101"/>
        <end position="121"/>
    </location>
</feature>
<evidence type="ECO:0000256" key="4">
    <source>
        <dbReference type="ARBA" id="ARBA00022475"/>
    </source>
</evidence>
<evidence type="ECO:0000256" key="6">
    <source>
        <dbReference type="ARBA" id="ARBA00022989"/>
    </source>
</evidence>
<gene>
    <name evidence="10" type="ORF">H6P81_019401</name>
</gene>
<sequence>MRNNVESEPSSGNHHLLTLRFLDSSLRLSAIPLTVASMWVAVTNRESSEVYGDLDYKTDISGIKYLVAMNGICAGYALLTIVFSWVRGRISEWVFFVSDQVLAYLMVTSTSAVIELLYLLYRGDRDVSWSEACGTYGKYCGQVKVSLILHGIAFFCFLALSCISAYRVFSKFEPPYVSTKQGNEQGE</sequence>
<evidence type="ECO:0000313" key="10">
    <source>
        <dbReference type="EMBL" id="KAG9439236.1"/>
    </source>
</evidence>
<evidence type="ECO:0000256" key="1">
    <source>
        <dbReference type="ARBA" id="ARBA00004651"/>
    </source>
</evidence>
<evidence type="ECO:0000259" key="9">
    <source>
        <dbReference type="Pfam" id="PF04535"/>
    </source>
</evidence>
<dbReference type="EMBL" id="JAINDJ010000008">
    <property type="protein sequence ID" value="KAG9439236.1"/>
    <property type="molecule type" value="Genomic_DNA"/>
</dbReference>
<dbReference type="NCBIfam" id="TIGR01569">
    <property type="entry name" value="A_tha_TIGR01569"/>
    <property type="match status" value="1"/>
</dbReference>
<comment type="similarity">
    <text evidence="2 8">Belongs to the Casparian strip membrane proteins (CASP) family.</text>
</comment>
<evidence type="ECO:0000256" key="3">
    <source>
        <dbReference type="ARBA" id="ARBA00011489"/>
    </source>
</evidence>
<protein>
    <recommendedName>
        <fullName evidence="8">CASP-like protein</fullName>
    </recommendedName>
</protein>
<dbReference type="InterPro" id="IPR006459">
    <property type="entry name" value="CASP/CASPL"/>
</dbReference>
<comment type="subcellular location">
    <subcellularLocation>
        <location evidence="1 8">Cell membrane</location>
        <topology evidence="1 8">Multi-pass membrane protein</topology>
    </subcellularLocation>
</comment>
<reference evidence="10 11" key="1">
    <citation type="submission" date="2021-07" db="EMBL/GenBank/DDBJ databases">
        <title>The Aristolochia fimbriata genome: insights into angiosperm evolution, floral development and chemical biosynthesis.</title>
        <authorList>
            <person name="Jiao Y."/>
        </authorList>
    </citation>
    <scope>NUCLEOTIDE SEQUENCE [LARGE SCALE GENOMIC DNA]</scope>
    <source>
        <strain evidence="10">IBCAS-2021</strain>
        <tissue evidence="10">Leaf</tissue>
    </source>
</reference>
<dbReference type="Proteomes" id="UP000825729">
    <property type="component" value="Unassembled WGS sequence"/>
</dbReference>
<dbReference type="PANTHER" id="PTHR33573">
    <property type="entry name" value="CASP-LIKE PROTEIN 4A4"/>
    <property type="match status" value="1"/>
</dbReference>
<evidence type="ECO:0000256" key="5">
    <source>
        <dbReference type="ARBA" id="ARBA00022692"/>
    </source>
</evidence>
<keyword evidence="5 8" id="KW-0812">Transmembrane</keyword>
<proteinExistence type="inferred from homology"/>
<evidence type="ECO:0000256" key="8">
    <source>
        <dbReference type="RuleBase" id="RU361233"/>
    </source>
</evidence>
<evidence type="ECO:0000256" key="7">
    <source>
        <dbReference type="ARBA" id="ARBA00023136"/>
    </source>
</evidence>
<dbReference type="AlphaFoldDB" id="A0AAV7DSR2"/>